<dbReference type="EMBL" id="DTGD01000090">
    <property type="protein sequence ID" value="HGB35734.1"/>
    <property type="molecule type" value="Genomic_DNA"/>
</dbReference>
<comment type="caution">
    <text evidence="3">The sequence shown here is derived from an EMBL/GenBank/DDBJ whole genome shotgun (WGS) entry which is preliminary data.</text>
</comment>
<gene>
    <name evidence="3" type="ORF">ENV38_02360</name>
</gene>
<dbReference type="Pfam" id="PF18917">
    <property type="entry name" value="LiaI-LiaF-like_TM1"/>
    <property type="match status" value="1"/>
</dbReference>
<keyword evidence="1" id="KW-1133">Transmembrane helix</keyword>
<proteinExistence type="predicted"/>
<keyword evidence="1" id="KW-0812">Transmembrane</keyword>
<reference evidence="3" key="1">
    <citation type="journal article" date="2020" name="mSystems">
        <title>Genome- and Community-Level Interaction Insights into Carbon Utilization and Element Cycling Functions of Hydrothermarchaeota in Hydrothermal Sediment.</title>
        <authorList>
            <person name="Zhou Z."/>
            <person name="Liu Y."/>
            <person name="Xu W."/>
            <person name="Pan J."/>
            <person name="Luo Z.H."/>
            <person name="Li M."/>
        </authorList>
    </citation>
    <scope>NUCLEOTIDE SEQUENCE [LARGE SCALE GENOMIC DNA]</scope>
    <source>
        <strain evidence="3">SpSt-754</strain>
    </source>
</reference>
<name>A0A7V3KN21_UNCW3</name>
<feature type="transmembrane region" description="Helical" evidence="1">
    <location>
        <begin position="31"/>
        <end position="49"/>
    </location>
</feature>
<feature type="domain" description="LiaI-LiaF-like transmembrane region" evidence="2">
    <location>
        <begin position="4"/>
        <end position="42"/>
    </location>
</feature>
<dbReference type="InterPro" id="IPR043726">
    <property type="entry name" value="LiaI-LiaF-like_TM1"/>
</dbReference>
<dbReference type="AlphaFoldDB" id="A0A7V3KN21"/>
<feature type="transmembrane region" description="Helical" evidence="1">
    <location>
        <begin position="7"/>
        <end position="25"/>
    </location>
</feature>
<organism evidence="3">
    <name type="scientific">candidate division WOR-3 bacterium</name>
    <dbReference type="NCBI Taxonomy" id="2052148"/>
    <lineage>
        <taxon>Bacteria</taxon>
        <taxon>Bacteria division WOR-3</taxon>
    </lineage>
</organism>
<protein>
    <recommendedName>
        <fullName evidence="2">LiaI-LiaF-like transmembrane region domain-containing protein</fullName>
    </recommendedName>
</protein>
<keyword evidence="1" id="KW-0472">Membrane</keyword>
<evidence type="ECO:0000256" key="1">
    <source>
        <dbReference type="SAM" id="Phobius"/>
    </source>
</evidence>
<sequence>MVSGGILLIIVGLLIWLNKMGIYHWVWRRDWPLILVILGILSLVSYLEGKDRFHIRYRRESRKLDEKEEE</sequence>
<evidence type="ECO:0000313" key="3">
    <source>
        <dbReference type="EMBL" id="HGB35734.1"/>
    </source>
</evidence>
<accession>A0A7V3KN21</accession>
<evidence type="ECO:0000259" key="2">
    <source>
        <dbReference type="Pfam" id="PF18917"/>
    </source>
</evidence>